<organism evidence="2 3">
    <name type="scientific">Kribbella sancticallisti</name>
    <dbReference type="NCBI Taxonomy" id="460087"/>
    <lineage>
        <taxon>Bacteria</taxon>
        <taxon>Bacillati</taxon>
        <taxon>Actinomycetota</taxon>
        <taxon>Actinomycetes</taxon>
        <taxon>Propionibacteriales</taxon>
        <taxon>Kribbellaceae</taxon>
        <taxon>Kribbella</taxon>
    </lineage>
</organism>
<feature type="domain" description="SnoaL-like" evidence="1">
    <location>
        <begin position="155"/>
        <end position="257"/>
    </location>
</feature>
<dbReference type="InterPro" id="IPR009959">
    <property type="entry name" value="Cyclase_SnoaL-like"/>
</dbReference>
<proteinExistence type="predicted"/>
<dbReference type="Proteomes" id="UP001500393">
    <property type="component" value="Unassembled WGS sequence"/>
</dbReference>
<dbReference type="PANTHER" id="PTHR38436">
    <property type="entry name" value="POLYKETIDE CYCLASE SNOAL-LIKE DOMAIN"/>
    <property type="match status" value="1"/>
</dbReference>
<dbReference type="PANTHER" id="PTHR38436:SF1">
    <property type="entry name" value="ESTER CYCLASE"/>
    <property type="match status" value="1"/>
</dbReference>
<keyword evidence="3" id="KW-1185">Reference proteome</keyword>
<name>A0ABP4PFT8_9ACTN</name>
<dbReference type="SUPFAM" id="SSF54427">
    <property type="entry name" value="NTF2-like"/>
    <property type="match status" value="2"/>
</dbReference>
<evidence type="ECO:0000313" key="3">
    <source>
        <dbReference type="Proteomes" id="UP001500393"/>
    </source>
</evidence>
<dbReference type="RefSeq" id="WP_344215342.1">
    <property type="nucleotide sequence ID" value="NZ_BAAAOS010000020.1"/>
</dbReference>
<comment type="caution">
    <text evidence="2">The sequence shown here is derived from an EMBL/GenBank/DDBJ whole genome shotgun (WGS) entry which is preliminary data.</text>
</comment>
<accession>A0ABP4PFT8</accession>
<dbReference type="EMBL" id="BAAAOS010000020">
    <property type="protein sequence ID" value="GAA1579432.1"/>
    <property type="molecule type" value="Genomic_DNA"/>
</dbReference>
<dbReference type="Pfam" id="PF07366">
    <property type="entry name" value="SnoaL"/>
    <property type="match status" value="1"/>
</dbReference>
<reference evidence="3" key="1">
    <citation type="journal article" date="2019" name="Int. J. Syst. Evol. Microbiol.">
        <title>The Global Catalogue of Microorganisms (GCM) 10K type strain sequencing project: providing services to taxonomists for standard genome sequencing and annotation.</title>
        <authorList>
            <consortium name="The Broad Institute Genomics Platform"/>
            <consortium name="The Broad Institute Genome Sequencing Center for Infectious Disease"/>
            <person name="Wu L."/>
            <person name="Ma J."/>
        </authorList>
    </citation>
    <scope>NUCLEOTIDE SEQUENCE [LARGE SCALE GENOMIC DNA]</scope>
    <source>
        <strain evidence="3">JCM 14969</strain>
    </source>
</reference>
<dbReference type="InterPro" id="IPR032710">
    <property type="entry name" value="NTF2-like_dom_sf"/>
</dbReference>
<dbReference type="Pfam" id="PF12680">
    <property type="entry name" value="SnoaL_2"/>
    <property type="match status" value="1"/>
</dbReference>
<sequence>MDHDTPHKNESCRVVRRFFTEQDAGNLAVIDELTSDDFQLHAAGVPGPLDRNGLRGFAEAFYRAFPDLHHTFLHQVASGGTVASHVRMRGTHRGEFHGIPATGADIDLTAMQFTRVEQGKLIEHWTVIDQLSLLGQLGAPGGAPEVPPNRTLFANMYEAFTAGDMERLATHFDPDIVWHTAGSNQLSGTYRGRADTIASFEREFDLSAGTYRPVVRDVLTSDTRIVALLHADAQRGDRALSEEYAIVFAVDRGLVVEAWECWWDQRAVNEFWS</sequence>
<protein>
    <recommendedName>
        <fullName evidence="1">SnoaL-like domain-containing protein</fullName>
    </recommendedName>
</protein>
<dbReference type="Gene3D" id="3.10.450.50">
    <property type="match status" value="2"/>
</dbReference>
<evidence type="ECO:0000259" key="1">
    <source>
        <dbReference type="Pfam" id="PF12680"/>
    </source>
</evidence>
<gene>
    <name evidence="2" type="ORF">GCM10009789_36460</name>
</gene>
<dbReference type="InterPro" id="IPR037401">
    <property type="entry name" value="SnoaL-like"/>
</dbReference>
<evidence type="ECO:0000313" key="2">
    <source>
        <dbReference type="EMBL" id="GAA1579432.1"/>
    </source>
</evidence>